<dbReference type="Gene3D" id="3.40.50.300">
    <property type="entry name" value="P-loop containing nucleotide triphosphate hydrolases"/>
    <property type="match status" value="1"/>
</dbReference>
<evidence type="ECO:0000313" key="3">
    <source>
        <dbReference type="Proteomes" id="UP000003781"/>
    </source>
</evidence>
<dbReference type="EMBL" id="AAXW01000005">
    <property type="protein sequence ID" value="EAZ92628.1"/>
    <property type="molecule type" value="Genomic_DNA"/>
</dbReference>
<accession>A3ILH7</accession>
<reference evidence="2 3" key="1">
    <citation type="submission" date="2007-03" db="EMBL/GenBank/DDBJ databases">
        <authorList>
            <person name="Stal L."/>
            <person name="Ferriera S."/>
            <person name="Johnson J."/>
            <person name="Kravitz S."/>
            <person name="Beeson K."/>
            <person name="Sutton G."/>
            <person name="Rogers Y.-H."/>
            <person name="Friedman R."/>
            <person name="Frazier M."/>
            <person name="Venter J.C."/>
        </authorList>
    </citation>
    <scope>NUCLEOTIDE SEQUENCE [LARGE SCALE GENOMIC DNA]</scope>
    <source>
        <strain evidence="2 3">CCY0110</strain>
    </source>
</reference>
<dbReference type="OrthoDB" id="477717at2"/>
<keyword evidence="3" id="KW-1185">Reference proteome</keyword>
<name>A3ILH7_9CHRO</name>
<dbReference type="PANTHER" id="PTHR13696:SF52">
    <property type="entry name" value="PARA FAMILY PROTEIN CT_582"/>
    <property type="match status" value="1"/>
</dbReference>
<evidence type="ECO:0000313" key="2">
    <source>
        <dbReference type="EMBL" id="EAZ92628.1"/>
    </source>
</evidence>
<dbReference type="RefSeq" id="WP_008274197.1">
    <property type="nucleotide sequence ID" value="NZ_AAXW01000005.1"/>
</dbReference>
<feature type="domain" description="AAA" evidence="1">
    <location>
        <begin position="3"/>
        <end position="195"/>
    </location>
</feature>
<dbReference type="Proteomes" id="UP000003781">
    <property type="component" value="Unassembled WGS sequence"/>
</dbReference>
<dbReference type="AlphaFoldDB" id="A3ILH7"/>
<dbReference type="SUPFAM" id="SSF52540">
    <property type="entry name" value="P-loop containing nucleoside triphosphate hydrolases"/>
    <property type="match status" value="1"/>
</dbReference>
<comment type="caution">
    <text evidence="2">The sequence shown here is derived from an EMBL/GenBank/DDBJ whole genome shotgun (WGS) entry which is preliminary data.</text>
</comment>
<sequence length="353" mass="39985">MVKKIAIFNYEFGFSQEITTFYLGWILATKGYKVILVDANPTCSLTASALGDKTQQERDRIEKIYNKKSDIKIGLAPAFESQPRVIKAIDCIPIGEPKGLFLLPGHRGLFEYEATLNIAQDLRNPVQSLKDLPGSITDLLNKTASKFNADYILINMGDTLGAINQNLLMTSDFFIIPAQPDLFSAMSIDSLSRVLPKWYHWAKQASSLPIFKTATYPFPNIELKFLGIVIYDDAALIGKKADFSDKHFRKIEEDVSNQLIPNLVKNNMMLPLNDYTKLGISESYFLQKITNFEMLSICFREYQKPLYDLSDKDLDIEKLQVDLIKNSREENKKTFSDLADKVINLTSAYAVSN</sequence>
<dbReference type="InterPro" id="IPR025669">
    <property type="entry name" value="AAA_dom"/>
</dbReference>
<dbReference type="InterPro" id="IPR027417">
    <property type="entry name" value="P-loop_NTPase"/>
</dbReference>
<dbReference type="PANTHER" id="PTHR13696">
    <property type="entry name" value="P-LOOP CONTAINING NUCLEOSIDE TRIPHOSPHATE HYDROLASE"/>
    <property type="match status" value="1"/>
</dbReference>
<gene>
    <name evidence="2" type="ORF">CY0110_23716</name>
</gene>
<evidence type="ECO:0000259" key="1">
    <source>
        <dbReference type="Pfam" id="PF13614"/>
    </source>
</evidence>
<dbReference type="InterPro" id="IPR050678">
    <property type="entry name" value="DNA_Partitioning_ATPase"/>
</dbReference>
<dbReference type="eggNOG" id="COG1192">
    <property type="taxonomic scope" value="Bacteria"/>
</dbReference>
<dbReference type="Pfam" id="PF13614">
    <property type="entry name" value="AAA_31"/>
    <property type="match status" value="1"/>
</dbReference>
<organism evidence="2 3">
    <name type="scientific">Crocosphaera chwakensis CCY0110</name>
    <dbReference type="NCBI Taxonomy" id="391612"/>
    <lineage>
        <taxon>Bacteria</taxon>
        <taxon>Bacillati</taxon>
        <taxon>Cyanobacteriota</taxon>
        <taxon>Cyanophyceae</taxon>
        <taxon>Oscillatoriophycideae</taxon>
        <taxon>Chroococcales</taxon>
        <taxon>Aphanothecaceae</taxon>
        <taxon>Crocosphaera</taxon>
        <taxon>Crocosphaera chwakensis</taxon>
    </lineage>
</organism>
<proteinExistence type="predicted"/>
<protein>
    <submittedName>
        <fullName evidence="2">Regulatory protein cII</fullName>
    </submittedName>
</protein>